<dbReference type="KEGG" id="spap:H3Z74_12595"/>
<keyword evidence="2" id="KW-1185">Reference proteome</keyword>
<protein>
    <recommendedName>
        <fullName evidence="3">TonB C-terminal domain-containing protein</fullName>
    </recommendedName>
</protein>
<reference evidence="1 2" key="1">
    <citation type="submission" date="2020-09" db="EMBL/GenBank/DDBJ databases">
        <title>Sphingomonas sp., a new species isolated from pork steak.</title>
        <authorList>
            <person name="Heidler von Heilborn D."/>
        </authorList>
    </citation>
    <scope>NUCLEOTIDE SEQUENCE [LARGE SCALE GENOMIC DNA]</scope>
    <source>
        <strain evidence="2">S8-3T</strain>
    </source>
</reference>
<dbReference type="AlphaFoldDB" id="A0A7H0LQP8"/>
<organism evidence="1 2">
    <name type="scientific">Sphingomonas alpina</name>
    <dbReference type="NCBI Taxonomy" id="653931"/>
    <lineage>
        <taxon>Bacteria</taxon>
        <taxon>Pseudomonadati</taxon>
        <taxon>Pseudomonadota</taxon>
        <taxon>Alphaproteobacteria</taxon>
        <taxon>Sphingomonadales</taxon>
        <taxon>Sphingomonadaceae</taxon>
        <taxon>Sphingomonas</taxon>
    </lineage>
</organism>
<sequence>MMALALQAAAVAPDVGPPRDWSALAPLPFTTQPDYPASLSSFVEDEVKAGHCVPPKRVDGLSQVDISLAVLIVPGGSVKRIVPQAIDCPTVEQYSAGLILKMSRDNIKASPATDTWYRTSMTFTWGK</sequence>
<proteinExistence type="predicted"/>
<evidence type="ECO:0000313" key="1">
    <source>
        <dbReference type="EMBL" id="QNQ12001.1"/>
    </source>
</evidence>
<evidence type="ECO:0000313" key="2">
    <source>
        <dbReference type="Proteomes" id="UP000516148"/>
    </source>
</evidence>
<evidence type="ECO:0008006" key="3">
    <source>
        <dbReference type="Google" id="ProtNLM"/>
    </source>
</evidence>
<gene>
    <name evidence="1" type="ORF">H3Z74_12595</name>
</gene>
<dbReference type="Proteomes" id="UP000516148">
    <property type="component" value="Chromosome"/>
</dbReference>
<dbReference type="EMBL" id="CP061038">
    <property type="protein sequence ID" value="QNQ12001.1"/>
    <property type="molecule type" value="Genomic_DNA"/>
</dbReference>
<name>A0A7H0LQP8_9SPHN</name>
<accession>A0A7H0LQP8</accession>